<proteinExistence type="predicted"/>
<dbReference type="Proteomes" id="UP001596472">
    <property type="component" value="Unassembled WGS sequence"/>
</dbReference>
<feature type="region of interest" description="Disordered" evidence="1">
    <location>
        <begin position="81"/>
        <end position="102"/>
    </location>
</feature>
<sequence length="333" mass="33538">MIPQTNILATGIAGIFLTSFSAQAALWDGGGLGDEFSTAENWADDTFPGNLEAGAKLAEINGVFTVERSVDSVVERSSVGGGATLNIPSGTHSDDQSGAGTRTYVGNGSDGTVVQSGGSWNIGHALVIGNGASGNGLYVLNGGDLLLTRGANSVVDPQFGRPSLDVAGNGGAGSIDISGGTFATRFGVNIGANGTFHVAQSGLTVGIATTSSGDGWWIQKAGGTLRTGIDAGGATNIIVQDSVAAKGVLFEDGAILDPYDAGGAGMNTWFTVMTLSGEGAFDDQGLSLSPDAISAGWEKQLVGSSLQVRLIPEPSVALLGGLGLLGLLRRRRH</sequence>
<dbReference type="EMBL" id="JBHTBS010000005">
    <property type="protein sequence ID" value="MFC7337871.1"/>
    <property type="molecule type" value="Genomic_DNA"/>
</dbReference>
<evidence type="ECO:0000313" key="3">
    <source>
        <dbReference type="EMBL" id="MFC7337871.1"/>
    </source>
</evidence>
<dbReference type="RefSeq" id="WP_379712581.1">
    <property type="nucleotide sequence ID" value="NZ_JBHTBS010000005.1"/>
</dbReference>
<accession>A0ABW2L8R8</accession>
<feature type="chain" id="PRO_5045693224" description="PEP-CTERM sorting domain-containing protein" evidence="2">
    <location>
        <begin position="25"/>
        <end position="333"/>
    </location>
</feature>
<protein>
    <recommendedName>
        <fullName evidence="5">PEP-CTERM sorting domain-containing protein</fullName>
    </recommendedName>
</protein>
<keyword evidence="4" id="KW-1185">Reference proteome</keyword>
<organism evidence="3 4">
    <name type="scientific">Haloferula chungangensis</name>
    <dbReference type="NCBI Taxonomy" id="1048331"/>
    <lineage>
        <taxon>Bacteria</taxon>
        <taxon>Pseudomonadati</taxon>
        <taxon>Verrucomicrobiota</taxon>
        <taxon>Verrucomicrobiia</taxon>
        <taxon>Verrucomicrobiales</taxon>
        <taxon>Verrucomicrobiaceae</taxon>
        <taxon>Haloferula</taxon>
    </lineage>
</organism>
<reference evidence="4" key="1">
    <citation type="journal article" date="2019" name="Int. J. Syst. Evol. Microbiol.">
        <title>The Global Catalogue of Microorganisms (GCM) 10K type strain sequencing project: providing services to taxonomists for standard genome sequencing and annotation.</title>
        <authorList>
            <consortium name="The Broad Institute Genomics Platform"/>
            <consortium name="The Broad Institute Genome Sequencing Center for Infectious Disease"/>
            <person name="Wu L."/>
            <person name="Ma J."/>
        </authorList>
    </citation>
    <scope>NUCLEOTIDE SEQUENCE [LARGE SCALE GENOMIC DNA]</scope>
    <source>
        <strain evidence="4">CGMCC 4.1467</strain>
    </source>
</reference>
<feature type="signal peptide" evidence="2">
    <location>
        <begin position="1"/>
        <end position="24"/>
    </location>
</feature>
<feature type="compositionally biased region" description="Polar residues" evidence="1">
    <location>
        <begin position="86"/>
        <end position="102"/>
    </location>
</feature>
<keyword evidence="2" id="KW-0732">Signal</keyword>
<evidence type="ECO:0000256" key="1">
    <source>
        <dbReference type="SAM" id="MobiDB-lite"/>
    </source>
</evidence>
<comment type="caution">
    <text evidence="3">The sequence shown here is derived from an EMBL/GenBank/DDBJ whole genome shotgun (WGS) entry which is preliminary data.</text>
</comment>
<evidence type="ECO:0008006" key="5">
    <source>
        <dbReference type="Google" id="ProtNLM"/>
    </source>
</evidence>
<evidence type="ECO:0000313" key="4">
    <source>
        <dbReference type="Proteomes" id="UP001596472"/>
    </source>
</evidence>
<gene>
    <name evidence="3" type="ORF">ACFQY0_11835</name>
</gene>
<name>A0ABW2L8R8_9BACT</name>
<evidence type="ECO:0000256" key="2">
    <source>
        <dbReference type="SAM" id="SignalP"/>
    </source>
</evidence>